<reference evidence="2 3" key="1">
    <citation type="journal article" date="2016" name="Nat. Commun.">
        <title>Thousands of microbial genomes shed light on interconnected biogeochemical processes in an aquifer system.</title>
        <authorList>
            <person name="Anantharaman K."/>
            <person name="Brown C.T."/>
            <person name="Hug L.A."/>
            <person name="Sharon I."/>
            <person name="Castelle C.J."/>
            <person name="Probst A.J."/>
            <person name="Thomas B.C."/>
            <person name="Singh A."/>
            <person name="Wilkins M.J."/>
            <person name="Karaoz U."/>
            <person name="Brodie E.L."/>
            <person name="Williams K.H."/>
            <person name="Hubbard S.S."/>
            <person name="Banfield J.F."/>
        </authorList>
    </citation>
    <scope>NUCLEOTIDE SEQUENCE [LARGE SCALE GENOMIC DNA]</scope>
</reference>
<accession>A0A1G2UZ22</accession>
<keyword evidence="1" id="KW-0812">Transmembrane</keyword>
<dbReference type="EMBL" id="MHWW01000018">
    <property type="protein sequence ID" value="OHB14619.1"/>
    <property type="molecule type" value="Genomic_DNA"/>
</dbReference>
<comment type="caution">
    <text evidence="2">The sequence shown here is derived from an EMBL/GenBank/DDBJ whole genome shotgun (WGS) entry which is preliminary data.</text>
</comment>
<evidence type="ECO:0000313" key="2">
    <source>
        <dbReference type="EMBL" id="OHB14619.1"/>
    </source>
</evidence>
<evidence type="ECO:0000256" key="1">
    <source>
        <dbReference type="SAM" id="Phobius"/>
    </source>
</evidence>
<gene>
    <name evidence="2" type="ORF">A2431_04175</name>
</gene>
<sequence length="170" mass="19293">MDYQEYQIKQPLAEQPKKRIGKKAFLSVLILVILVVAGWFLYENLRGPVINDTLPDGYVFNNLGQFPEGFPVELILNRDSSKWQRSEDTLSGAGERIRVVELLYPNPSETFETDLAKHIESFSWKSIEANGSGNSSYTVYELSGNRFILTSTKTDTGLFINMSLITYVLE</sequence>
<protein>
    <submittedName>
        <fullName evidence="2">Uncharacterized protein</fullName>
    </submittedName>
</protein>
<keyword evidence="1" id="KW-0472">Membrane</keyword>
<evidence type="ECO:0000313" key="3">
    <source>
        <dbReference type="Proteomes" id="UP000177697"/>
    </source>
</evidence>
<dbReference type="AlphaFoldDB" id="A0A1G2UZ22"/>
<proteinExistence type="predicted"/>
<keyword evidence="1" id="KW-1133">Transmembrane helix</keyword>
<organism evidence="2 3">
    <name type="scientific">Candidatus Zambryskibacteria bacterium RIFOXYC1_FULL_39_10</name>
    <dbReference type="NCBI Taxonomy" id="1802779"/>
    <lineage>
        <taxon>Bacteria</taxon>
        <taxon>Candidatus Zambryskiibacteriota</taxon>
    </lineage>
</organism>
<name>A0A1G2UZ22_9BACT</name>
<dbReference type="Proteomes" id="UP000177697">
    <property type="component" value="Unassembled WGS sequence"/>
</dbReference>
<feature type="transmembrane region" description="Helical" evidence="1">
    <location>
        <begin position="24"/>
        <end position="42"/>
    </location>
</feature>